<dbReference type="Gene3D" id="2.40.70.10">
    <property type="entry name" value="Acid Proteases"/>
    <property type="match status" value="2"/>
</dbReference>
<reference evidence="5 6" key="1">
    <citation type="submission" date="2018-10" db="EMBL/GenBank/DDBJ databases">
        <title>A high-quality apple genome assembly.</title>
        <authorList>
            <person name="Hu J."/>
        </authorList>
    </citation>
    <scope>NUCLEOTIDE SEQUENCE [LARGE SCALE GENOMIC DNA]</scope>
    <source>
        <strain evidence="6">cv. HFTH1</strain>
        <tissue evidence="5">Young leaf</tissue>
    </source>
</reference>
<dbReference type="InterPro" id="IPR033121">
    <property type="entry name" value="PEPTIDASE_A1"/>
</dbReference>
<dbReference type="PANTHER" id="PTHR47967:SF14">
    <property type="entry name" value="EUKARYOTIC ASPARTYL PROTEASE FAMILY PROTEIN"/>
    <property type="match status" value="1"/>
</dbReference>
<evidence type="ECO:0000313" key="5">
    <source>
        <dbReference type="EMBL" id="RXH90825.1"/>
    </source>
</evidence>
<keyword evidence="6" id="KW-1185">Reference proteome</keyword>
<dbReference type="PANTHER" id="PTHR47967">
    <property type="entry name" value="OS07G0603500 PROTEIN-RELATED"/>
    <property type="match status" value="1"/>
</dbReference>
<evidence type="ECO:0000256" key="3">
    <source>
        <dbReference type="SAM" id="SignalP"/>
    </source>
</evidence>
<keyword evidence="3" id="KW-0732">Signal</keyword>
<dbReference type="AlphaFoldDB" id="A0A498J7P7"/>
<dbReference type="InterPro" id="IPR021109">
    <property type="entry name" value="Peptidase_aspartic_dom_sf"/>
</dbReference>
<protein>
    <recommendedName>
        <fullName evidence="4">Peptidase A1 domain-containing protein</fullName>
    </recommendedName>
</protein>
<dbReference type="SUPFAM" id="SSF50630">
    <property type="entry name" value="Acid proteases"/>
    <property type="match status" value="1"/>
</dbReference>
<organism evidence="5 6">
    <name type="scientific">Malus domestica</name>
    <name type="common">Apple</name>
    <name type="synonym">Pyrus malus</name>
    <dbReference type="NCBI Taxonomy" id="3750"/>
    <lineage>
        <taxon>Eukaryota</taxon>
        <taxon>Viridiplantae</taxon>
        <taxon>Streptophyta</taxon>
        <taxon>Embryophyta</taxon>
        <taxon>Tracheophyta</taxon>
        <taxon>Spermatophyta</taxon>
        <taxon>Magnoliopsida</taxon>
        <taxon>eudicotyledons</taxon>
        <taxon>Gunneridae</taxon>
        <taxon>Pentapetalae</taxon>
        <taxon>rosids</taxon>
        <taxon>fabids</taxon>
        <taxon>Rosales</taxon>
        <taxon>Rosaceae</taxon>
        <taxon>Amygdaloideae</taxon>
        <taxon>Maleae</taxon>
        <taxon>Malus</taxon>
    </lineage>
</organism>
<evidence type="ECO:0000256" key="1">
    <source>
        <dbReference type="ARBA" id="ARBA00022670"/>
    </source>
</evidence>
<dbReference type="InterPro" id="IPR051708">
    <property type="entry name" value="Plant_Aspart_Prot_A1"/>
</dbReference>
<accession>A0A498J7P7</accession>
<comment type="caution">
    <text evidence="5">The sequence shown here is derived from an EMBL/GenBank/DDBJ whole genome shotgun (WGS) entry which is preliminary data.</text>
</comment>
<keyword evidence="2" id="KW-0378">Hydrolase</keyword>
<gene>
    <name evidence="5" type="ORF">DVH24_006770</name>
</gene>
<dbReference type="GO" id="GO:0008233">
    <property type="term" value="F:peptidase activity"/>
    <property type="evidence" value="ECO:0007669"/>
    <property type="project" value="UniProtKB-KW"/>
</dbReference>
<feature type="domain" description="Peptidase A1" evidence="4">
    <location>
        <begin position="108"/>
        <end position="193"/>
    </location>
</feature>
<evidence type="ECO:0000313" key="6">
    <source>
        <dbReference type="Proteomes" id="UP000290289"/>
    </source>
</evidence>
<feature type="signal peptide" evidence="3">
    <location>
        <begin position="1"/>
        <end position="31"/>
    </location>
</feature>
<keyword evidence="1" id="KW-0645">Protease</keyword>
<dbReference type="Proteomes" id="UP000290289">
    <property type="component" value="Chromosome 8"/>
</dbReference>
<sequence>MAALYAKSTSRTLINFVIFKWLLCLTTTLTAATTTKSTTTKPRRFVTKLIHHDYALSPYYNHNSTITDRAISMMKRSMARLTYLEAKAHYFTDDDIRVGLVPRNTAEFMANISIREPQVPQLISIDSGSNVVWVQCLPCTKYAGGSIVDGLVGTEKFTFETSDEGISTVPDVVFGCASHTDPHYGKASGILGN</sequence>
<dbReference type="GO" id="GO:0006508">
    <property type="term" value="P:proteolysis"/>
    <property type="evidence" value="ECO:0007669"/>
    <property type="project" value="UniProtKB-KW"/>
</dbReference>
<dbReference type="EMBL" id="RDQH01000334">
    <property type="protein sequence ID" value="RXH90825.1"/>
    <property type="molecule type" value="Genomic_DNA"/>
</dbReference>
<dbReference type="GO" id="GO:0005576">
    <property type="term" value="C:extracellular region"/>
    <property type="evidence" value="ECO:0007669"/>
    <property type="project" value="TreeGrafter"/>
</dbReference>
<feature type="chain" id="PRO_5019739246" description="Peptidase A1 domain-containing protein" evidence="3">
    <location>
        <begin position="32"/>
        <end position="193"/>
    </location>
</feature>
<dbReference type="PROSITE" id="PS51767">
    <property type="entry name" value="PEPTIDASE_A1"/>
    <property type="match status" value="1"/>
</dbReference>
<evidence type="ECO:0000256" key="2">
    <source>
        <dbReference type="ARBA" id="ARBA00022801"/>
    </source>
</evidence>
<proteinExistence type="predicted"/>
<name>A0A498J7P7_MALDO</name>
<evidence type="ECO:0000259" key="4">
    <source>
        <dbReference type="PROSITE" id="PS51767"/>
    </source>
</evidence>